<organism evidence="2">
    <name type="scientific">Medicago truncatula</name>
    <name type="common">Barrel medic</name>
    <name type="synonym">Medicago tribuloides</name>
    <dbReference type="NCBI Taxonomy" id="3880"/>
    <lineage>
        <taxon>Eukaryota</taxon>
        <taxon>Viridiplantae</taxon>
        <taxon>Streptophyta</taxon>
        <taxon>Embryophyta</taxon>
        <taxon>Tracheophyta</taxon>
        <taxon>Spermatophyta</taxon>
        <taxon>Magnoliopsida</taxon>
        <taxon>eudicotyledons</taxon>
        <taxon>Gunneridae</taxon>
        <taxon>Pentapetalae</taxon>
        <taxon>rosids</taxon>
        <taxon>fabids</taxon>
        <taxon>Fabales</taxon>
        <taxon>Fabaceae</taxon>
        <taxon>Papilionoideae</taxon>
        <taxon>50 kb inversion clade</taxon>
        <taxon>NPAAA clade</taxon>
        <taxon>Hologalegina</taxon>
        <taxon>IRL clade</taxon>
        <taxon>Trifolieae</taxon>
        <taxon>Medicago</taxon>
    </lineage>
</organism>
<comment type="caution">
    <text evidence="2">The sequence shown here is derived from an EMBL/GenBank/DDBJ whole genome shotgun (WGS) entry which is preliminary data.</text>
</comment>
<evidence type="ECO:0000313" key="2">
    <source>
        <dbReference type="EMBL" id="RHN81918.1"/>
    </source>
</evidence>
<name>A0A396K1B1_MEDTR</name>
<dbReference type="Gramene" id="rna6016">
    <property type="protein sequence ID" value="RHN81918.1"/>
    <property type="gene ID" value="gene6016"/>
</dbReference>
<gene>
    <name evidence="2" type="ORF">MtrunA17_Chr1g0204251</name>
</gene>
<dbReference type="AlphaFoldDB" id="A0A396K1B1"/>
<accession>A0A396K1B1</accession>
<protein>
    <submittedName>
        <fullName evidence="2">Uncharacterized protein</fullName>
    </submittedName>
</protein>
<dbReference type="EMBL" id="PSQE01000001">
    <property type="protein sequence ID" value="RHN81918.1"/>
    <property type="molecule type" value="Genomic_DNA"/>
</dbReference>
<evidence type="ECO:0000256" key="1">
    <source>
        <dbReference type="SAM" id="MobiDB-lite"/>
    </source>
</evidence>
<feature type="region of interest" description="Disordered" evidence="1">
    <location>
        <begin position="1"/>
        <end position="26"/>
    </location>
</feature>
<dbReference type="Proteomes" id="UP000265566">
    <property type="component" value="Chromosome 1"/>
</dbReference>
<sequence>MVAAEGGGADRESDMRERERGDGLVRETRNRWKGKGDWCLKLQKCPCHMEWVHRVYGI</sequence>
<feature type="compositionally biased region" description="Basic and acidic residues" evidence="1">
    <location>
        <begin position="8"/>
        <end position="26"/>
    </location>
</feature>
<proteinExistence type="predicted"/>
<reference evidence="2" key="1">
    <citation type="journal article" date="2018" name="Nat. Plants">
        <title>Whole-genome landscape of Medicago truncatula symbiotic genes.</title>
        <authorList>
            <person name="Pecrix Y."/>
            <person name="Gamas P."/>
            <person name="Carrere S."/>
        </authorList>
    </citation>
    <scope>NUCLEOTIDE SEQUENCE</scope>
    <source>
        <tissue evidence="2">Leaves</tissue>
    </source>
</reference>